<dbReference type="PANTHER" id="PTHR20992:SF9">
    <property type="entry name" value="AT15442P-RELATED"/>
    <property type="match status" value="1"/>
</dbReference>
<sequence>MEENRTPDKNEPLQPKEKEIEHQHSTAVYLISRAINELKELFNLHLDTDEAGTIESIHKSIEFKGGNLWGLIFAAFIAAIGLNMNSGAVVIGAMLISPLMGPIVGIGYALATNDFDTLKYAFRNLVIFIVGSILASIVYFSISPIKTLTDQLEARTYPTFYDVMIAICGGAIGIVASSRSDRGNAIPGVAIATALMPPLCTVGYGIATAQWAYAGGAFYLFFINSVFIAGTSLVFVRAFQFPKKEFLDPVREQRYKLILVAIAIFTIIPSLWTGYNLVQRELFNSKAALFEAKVEEYHLEKGVIIDQKADYRRDTPTITLITSGGIRESDKDNLFHEMTEVGLGNAKLEFREGNLDVEVLLAEVQNLQTKFTTIREEYSGMLKKLYEDNEIVLKNKTERIKFLEAELSKYQSHHKQISKPVDDIALEFSTLYPDAVEIAYNELVKMNTATKTLDTLPTVVINWKGRRIRTEQKKRMERFFQTRMKLDTIEVVIY</sequence>
<keyword evidence="5" id="KW-1185">Reference proteome</keyword>
<gene>
    <name evidence="4" type="ORF">AsAng_0044930</name>
</gene>
<feature type="transmembrane region" description="Helical" evidence="3">
    <location>
        <begin position="160"/>
        <end position="178"/>
    </location>
</feature>
<accession>A0A916DVI1</accession>
<feature type="transmembrane region" description="Helical" evidence="3">
    <location>
        <begin position="185"/>
        <end position="207"/>
    </location>
</feature>
<feature type="transmembrane region" description="Helical" evidence="3">
    <location>
        <begin position="213"/>
        <end position="236"/>
    </location>
</feature>
<keyword evidence="3" id="KW-0472">Membrane</keyword>
<feature type="transmembrane region" description="Helical" evidence="3">
    <location>
        <begin position="88"/>
        <end position="110"/>
    </location>
</feature>
<dbReference type="PANTHER" id="PTHR20992">
    <property type="entry name" value="AT15442P-RELATED"/>
    <property type="match status" value="1"/>
</dbReference>
<keyword evidence="3" id="KW-0812">Transmembrane</keyword>
<organism evidence="4 5">
    <name type="scientific">Aureispira anguillae</name>
    <dbReference type="NCBI Taxonomy" id="2864201"/>
    <lineage>
        <taxon>Bacteria</taxon>
        <taxon>Pseudomonadati</taxon>
        <taxon>Bacteroidota</taxon>
        <taxon>Saprospiria</taxon>
        <taxon>Saprospirales</taxon>
        <taxon>Saprospiraceae</taxon>
        <taxon>Aureispira</taxon>
    </lineage>
</organism>
<reference evidence="4" key="1">
    <citation type="submission" date="2022-09" db="EMBL/GenBank/DDBJ databases">
        <title>Aureispira anguillicida sp. nov., isolated from Leptocephalus of Japanese eel Anguilla japonica.</title>
        <authorList>
            <person name="Yuasa K."/>
            <person name="Mekata T."/>
            <person name="Ikunari K."/>
        </authorList>
    </citation>
    <scope>NUCLEOTIDE SEQUENCE</scope>
    <source>
        <strain evidence="4">EL160426</strain>
    </source>
</reference>
<keyword evidence="1" id="KW-0175">Coiled coil</keyword>
<feature type="transmembrane region" description="Helical" evidence="3">
    <location>
        <begin position="257"/>
        <end position="275"/>
    </location>
</feature>
<dbReference type="InterPro" id="IPR005240">
    <property type="entry name" value="DUF389"/>
</dbReference>
<evidence type="ECO:0000256" key="3">
    <source>
        <dbReference type="SAM" id="Phobius"/>
    </source>
</evidence>
<keyword evidence="3" id="KW-1133">Transmembrane helix</keyword>
<feature type="coiled-coil region" evidence="1">
    <location>
        <begin position="357"/>
        <end position="413"/>
    </location>
</feature>
<protein>
    <submittedName>
        <fullName evidence="4">DUF389 domain-containing protein</fullName>
    </submittedName>
</protein>
<dbReference type="Proteomes" id="UP001060919">
    <property type="component" value="Chromosome"/>
</dbReference>
<name>A0A916DVI1_9BACT</name>
<evidence type="ECO:0000256" key="1">
    <source>
        <dbReference type="SAM" id="Coils"/>
    </source>
</evidence>
<proteinExistence type="predicted"/>
<feature type="region of interest" description="Disordered" evidence="2">
    <location>
        <begin position="1"/>
        <end position="21"/>
    </location>
</feature>
<dbReference type="Pfam" id="PF04087">
    <property type="entry name" value="DUF389"/>
    <property type="match status" value="1"/>
</dbReference>
<dbReference type="KEGG" id="aup:AsAng_0044930"/>
<dbReference type="AlphaFoldDB" id="A0A916DVI1"/>
<evidence type="ECO:0000313" key="4">
    <source>
        <dbReference type="EMBL" id="BDS13752.1"/>
    </source>
</evidence>
<evidence type="ECO:0000313" key="5">
    <source>
        <dbReference type="Proteomes" id="UP001060919"/>
    </source>
</evidence>
<dbReference type="RefSeq" id="WP_264789005.1">
    <property type="nucleotide sequence ID" value="NZ_AP026867.1"/>
</dbReference>
<dbReference type="EMBL" id="AP026867">
    <property type="protein sequence ID" value="BDS13752.1"/>
    <property type="molecule type" value="Genomic_DNA"/>
</dbReference>
<evidence type="ECO:0000256" key="2">
    <source>
        <dbReference type="SAM" id="MobiDB-lite"/>
    </source>
</evidence>
<feature type="transmembrane region" description="Helical" evidence="3">
    <location>
        <begin position="66"/>
        <end position="82"/>
    </location>
</feature>
<feature type="transmembrane region" description="Helical" evidence="3">
    <location>
        <begin position="122"/>
        <end position="140"/>
    </location>
</feature>